<evidence type="ECO:0000313" key="3">
    <source>
        <dbReference type="Proteomes" id="UP001595847"/>
    </source>
</evidence>
<sequence>MAATQSPSDPAGLDTRMRDVALFVRQAFRTFRATGAVAPSGPALAHSLARFIDEREDPDAPLAIMEAGAGTGPVSRAIAEHMRDGDTVDLVESNPDFADYLRGLLVSDPHLSALGDRARVHQCLVNDLGPDKRYDVIISGLPFANFTAGEVREILEYYFSVLRPGGHLSFFGYLYTKQVKAVIAPRADYLRQAQSSWVVEEWVNRYGIGTERILPNLPPAWIHHLRKPLDS</sequence>
<dbReference type="Pfam" id="PF13649">
    <property type="entry name" value="Methyltransf_25"/>
    <property type="match status" value="1"/>
</dbReference>
<reference evidence="3" key="1">
    <citation type="journal article" date="2019" name="Int. J. Syst. Evol. Microbiol.">
        <title>The Global Catalogue of Microorganisms (GCM) 10K type strain sequencing project: providing services to taxonomists for standard genome sequencing and annotation.</title>
        <authorList>
            <consortium name="The Broad Institute Genomics Platform"/>
            <consortium name="The Broad Institute Genome Sequencing Center for Infectious Disease"/>
            <person name="Wu L."/>
            <person name="Ma J."/>
        </authorList>
    </citation>
    <scope>NUCLEOTIDE SEQUENCE [LARGE SCALE GENOMIC DNA]</scope>
    <source>
        <strain evidence="3">TBRC 1826</strain>
    </source>
</reference>
<keyword evidence="2" id="KW-0808">Transferase</keyword>
<dbReference type="InterPro" id="IPR041698">
    <property type="entry name" value="Methyltransf_25"/>
</dbReference>
<evidence type="ECO:0000259" key="1">
    <source>
        <dbReference type="Pfam" id="PF13649"/>
    </source>
</evidence>
<protein>
    <submittedName>
        <fullName evidence="2">Class I SAM-dependent methyltransferase</fullName>
    </submittedName>
</protein>
<feature type="domain" description="Methyltransferase" evidence="1">
    <location>
        <begin position="64"/>
        <end position="166"/>
    </location>
</feature>
<gene>
    <name evidence="2" type="ORF">ACFOVU_20255</name>
</gene>
<dbReference type="Proteomes" id="UP001595847">
    <property type="component" value="Unassembled WGS sequence"/>
</dbReference>
<dbReference type="CDD" id="cd02440">
    <property type="entry name" value="AdoMet_MTases"/>
    <property type="match status" value="1"/>
</dbReference>
<dbReference type="GO" id="GO:0032259">
    <property type="term" value="P:methylation"/>
    <property type="evidence" value="ECO:0007669"/>
    <property type="project" value="UniProtKB-KW"/>
</dbReference>
<organism evidence="2 3">
    <name type="scientific">Nocardiopsis sediminis</name>
    <dbReference type="NCBI Taxonomy" id="1778267"/>
    <lineage>
        <taxon>Bacteria</taxon>
        <taxon>Bacillati</taxon>
        <taxon>Actinomycetota</taxon>
        <taxon>Actinomycetes</taxon>
        <taxon>Streptosporangiales</taxon>
        <taxon>Nocardiopsidaceae</taxon>
        <taxon>Nocardiopsis</taxon>
    </lineage>
</organism>
<proteinExistence type="predicted"/>
<dbReference type="Gene3D" id="3.40.50.150">
    <property type="entry name" value="Vaccinia Virus protein VP39"/>
    <property type="match status" value="1"/>
</dbReference>
<dbReference type="RefSeq" id="WP_378535984.1">
    <property type="nucleotide sequence ID" value="NZ_JBHSBH010000013.1"/>
</dbReference>
<dbReference type="GO" id="GO:0008168">
    <property type="term" value="F:methyltransferase activity"/>
    <property type="evidence" value="ECO:0007669"/>
    <property type="project" value="UniProtKB-KW"/>
</dbReference>
<dbReference type="EMBL" id="JBHSBH010000013">
    <property type="protein sequence ID" value="MFC3998269.1"/>
    <property type="molecule type" value="Genomic_DNA"/>
</dbReference>
<name>A0ABV8FSA2_9ACTN</name>
<comment type="caution">
    <text evidence="2">The sequence shown here is derived from an EMBL/GenBank/DDBJ whole genome shotgun (WGS) entry which is preliminary data.</text>
</comment>
<keyword evidence="3" id="KW-1185">Reference proteome</keyword>
<dbReference type="SUPFAM" id="SSF53335">
    <property type="entry name" value="S-adenosyl-L-methionine-dependent methyltransferases"/>
    <property type="match status" value="1"/>
</dbReference>
<accession>A0ABV8FSA2</accession>
<keyword evidence="2" id="KW-0489">Methyltransferase</keyword>
<dbReference type="InterPro" id="IPR029063">
    <property type="entry name" value="SAM-dependent_MTases_sf"/>
</dbReference>
<evidence type="ECO:0000313" key="2">
    <source>
        <dbReference type="EMBL" id="MFC3998269.1"/>
    </source>
</evidence>